<sequence length="64" mass="6578">TTPPSSATAPARPRTPPSPTSPWPPTPARSRPAHSAEAIARPSTTNSCASNRNSATKRCTAGKL</sequence>
<protein>
    <submittedName>
        <fullName evidence="2">Uncharacterized protein</fullName>
    </submittedName>
</protein>
<evidence type="ECO:0000313" key="2">
    <source>
        <dbReference type="EMBL" id="SVC97498.1"/>
    </source>
</evidence>
<name>A0A382RKI3_9ZZZZ</name>
<feature type="compositionally biased region" description="Polar residues" evidence="1">
    <location>
        <begin position="42"/>
        <end position="57"/>
    </location>
</feature>
<proteinExistence type="predicted"/>
<feature type="compositionally biased region" description="Low complexity" evidence="1">
    <location>
        <begin position="1"/>
        <end position="12"/>
    </location>
</feature>
<gene>
    <name evidence="2" type="ORF">METZ01_LOCUS350352</name>
</gene>
<organism evidence="2">
    <name type="scientific">marine metagenome</name>
    <dbReference type="NCBI Taxonomy" id="408172"/>
    <lineage>
        <taxon>unclassified sequences</taxon>
        <taxon>metagenomes</taxon>
        <taxon>ecological metagenomes</taxon>
    </lineage>
</organism>
<evidence type="ECO:0000256" key="1">
    <source>
        <dbReference type="SAM" id="MobiDB-lite"/>
    </source>
</evidence>
<feature type="non-terminal residue" evidence="2">
    <location>
        <position position="64"/>
    </location>
</feature>
<feature type="non-terminal residue" evidence="2">
    <location>
        <position position="1"/>
    </location>
</feature>
<dbReference type="EMBL" id="UINC01121975">
    <property type="protein sequence ID" value="SVC97498.1"/>
    <property type="molecule type" value="Genomic_DNA"/>
</dbReference>
<accession>A0A382RKI3</accession>
<reference evidence="2" key="1">
    <citation type="submission" date="2018-05" db="EMBL/GenBank/DDBJ databases">
        <authorList>
            <person name="Lanie J.A."/>
            <person name="Ng W.-L."/>
            <person name="Kazmierczak K.M."/>
            <person name="Andrzejewski T.M."/>
            <person name="Davidsen T.M."/>
            <person name="Wayne K.J."/>
            <person name="Tettelin H."/>
            <person name="Glass J.I."/>
            <person name="Rusch D."/>
            <person name="Podicherti R."/>
            <person name="Tsui H.-C.T."/>
            <person name="Winkler M.E."/>
        </authorList>
    </citation>
    <scope>NUCLEOTIDE SEQUENCE</scope>
</reference>
<feature type="compositionally biased region" description="Pro residues" evidence="1">
    <location>
        <begin position="13"/>
        <end position="27"/>
    </location>
</feature>
<feature type="region of interest" description="Disordered" evidence="1">
    <location>
        <begin position="1"/>
        <end position="64"/>
    </location>
</feature>
<dbReference type="AlphaFoldDB" id="A0A382RKI3"/>